<dbReference type="EMBL" id="BK015743">
    <property type="protein sequence ID" value="DAE22925.1"/>
    <property type="molecule type" value="Genomic_DNA"/>
</dbReference>
<proteinExistence type="predicted"/>
<organism evidence="1">
    <name type="scientific">Siphoviridae sp. ctzSN25</name>
    <dbReference type="NCBI Taxonomy" id="2826529"/>
    <lineage>
        <taxon>Viruses</taxon>
        <taxon>Duplodnaviria</taxon>
        <taxon>Heunggongvirae</taxon>
        <taxon>Uroviricota</taxon>
        <taxon>Caudoviricetes</taxon>
    </lineage>
</organism>
<accession>A0A8S5QW53</accession>
<evidence type="ECO:0000313" key="1">
    <source>
        <dbReference type="EMBL" id="DAE22925.1"/>
    </source>
</evidence>
<name>A0A8S5QW53_9CAUD</name>
<sequence length="120" mass="13585">MFNKIKKLFSKKANEVEGDRPTIFGFIATLKGVDDLGDSVPTQIFIIPKEEEENIYNIVKTGEYNTLVLYDNNRIQFKPPTNASLLLTPFYSVEELNGALKSMRDQGVRGVVGWPIPIDY</sequence>
<protein>
    <submittedName>
        <fullName evidence="1">Uncharacterized protein</fullName>
    </submittedName>
</protein>
<reference evidence="1" key="1">
    <citation type="journal article" date="2021" name="Proc. Natl. Acad. Sci. U.S.A.">
        <title>A Catalog of Tens of Thousands of Viruses from Human Metagenomes Reveals Hidden Associations with Chronic Diseases.</title>
        <authorList>
            <person name="Tisza M.J."/>
            <person name="Buck C.B."/>
        </authorList>
    </citation>
    <scope>NUCLEOTIDE SEQUENCE</scope>
    <source>
        <strain evidence="1">CtzSN25</strain>
    </source>
</reference>